<proteinExistence type="predicted"/>
<dbReference type="HOGENOM" id="CLU_1649367_0_0_0"/>
<dbReference type="STRING" id="522772.Dacet_1235"/>
<dbReference type="PaxDb" id="522772-Dacet_1235"/>
<dbReference type="OrthoDB" id="9989502at2"/>
<evidence type="ECO:0008006" key="3">
    <source>
        <dbReference type="Google" id="ProtNLM"/>
    </source>
</evidence>
<dbReference type="eggNOG" id="ENOG5030W4W">
    <property type="taxonomic scope" value="Bacteria"/>
</dbReference>
<sequence precursor="true">MTKKAVLSALLALIIMTGCGYRIVITGKKAAFTIFPSVIANESGEIEVTSQFKDSINLYLATINALASENNADYTGEFTLTSLQFTGASSSSTTTTAYANMSIRILIEDKKGDEVFMRTFNASEDYANTSSMSETRSNRDEAVDDAINKIMTDFRNAFEK</sequence>
<keyword evidence="2" id="KW-1185">Reference proteome</keyword>
<dbReference type="Proteomes" id="UP000002012">
    <property type="component" value="Chromosome"/>
</dbReference>
<dbReference type="KEGG" id="dap:Dacet_1235"/>
<dbReference type="InParanoid" id="D4H7K8"/>
<dbReference type="PROSITE" id="PS51257">
    <property type="entry name" value="PROKAR_LIPOPROTEIN"/>
    <property type="match status" value="1"/>
</dbReference>
<accession>D4H7K8</accession>
<dbReference type="EMBL" id="CP001968">
    <property type="protein sequence ID" value="ADD68007.1"/>
    <property type="molecule type" value="Genomic_DNA"/>
</dbReference>
<name>D4H7K8_DENA2</name>
<dbReference type="AlphaFoldDB" id="D4H7K8"/>
<organism evidence="1 2">
    <name type="scientific">Denitrovibrio acetiphilus (strain DSM 12809 / NBRC 114555 / N2460)</name>
    <dbReference type="NCBI Taxonomy" id="522772"/>
    <lineage>
        <taxon>Bacteria</taxon>
        <taxon>Pseudomonadati</taxon>
        <taxon>Deferribacterota</taxon>
        <taxon>Deferribacteres</taxon>
        <taxon>Deferribacterales</taxon>
        <taxon>Geovibrionaceae</taxon>
        <taxon>Denitrovibrio</taxon>
    </lineage>
</organism>
<reference evidence="1 2" key="1">
    <citation type="journal article" date="2010" name="Stand. Genomic Sci.">
        <title>Complete genome sequence of Denitrovibrio acetiphilus type strain (N2460).</title>
        <authorList>
            <person name="Kiss H."/>
            <person name="Lang E."/>
            <person name="Lapidus A."/>
            <person name="Copeland A."/>
            <person name="Nolan M."/>
            <person name="Glavina Del Rio T."/>
            <person name="Chen F."/>
            <person name="Lucas S."/>
            <person name="Tice H."/>
            <person name="Cheng J.F."/>
            <person name="Han C."/>
            <person name="Goodwin L."/>
            <person name="Pitluck S."/>
            <person name="Liolios K."/>
            <person name="Pati A."/>
            <person name="Ivanova N."/>
            <person name="Mavromatis K."/>
            <person name="Chen A."/>
            <person name="Palaniappan K."/>
            <person name="Land M."/>
            <person name="Hauser L."/>
            <person name="Chang Y.J."/>
            <person name="Jeffries C.D."/>
            <person name="Detter J.C."/>
            <person name="Brettin T."/>
            <person name="Spring S."/>
            <person name="Rohde M."/>
            <person name="Goker M."/>
            <person name="Woyke T."/>
            <person name="Bristow J."/>
            <person name="Eisen J.A."/>
            <person name="Markowitz V."/>
            <person name="Hugenholtz P."/>
            <person name="Kyrpides N.C."/>
            <person name="Klenk H.P."/>
        </authorList>
    </citation>
    <scope>NUCLEOTIDE SEQUENCE [LARGE SCALE GENOMIC DNA]</scope>
    <source>
        <strain evidence="2">DSM 12809 / NBRC 114555 / N2460</strain>
    </source>
</reference>
<protein>
    <recommendedName>
        <fullName evidence="3">Lipoprotein</fullName>
    </recommendedName>
</protein>
<gene>
    <name evidence="1" type="ordered locus">Dacet_1235</name>
</gene>
<evidence type="ECO:0000313" key="2">
    <source>
        <dbReference type="Proteomes" id="UP000002012"/>
    </source>
</evidence>
<dbReference type="RefSeq" id="WP_013010529.1">
    <property type="nucleotide sequence ID" value="NC_013943.1"/>
</dbReference>
<evidence type="ECO:0000313" key="1">
    <source>
        <dbReference type="EMBL" id="ADD68007.1"/>
    </source>
</evidence>